<gene>
    <name evidence="3" type="primary">Acey_s0713.g1754</name>
    <name evidence="3" type="ORF">Y032_0713g1754</name>
</gene>
<comment type="caution">
    <text evidence="3">The sequence shown here is derived from an EMBL/GenBank/DDBJ whole genome shotgun (WGS) entry which is preliminary data.</text>
</comment>
<name>A0A016WFW5_9BILA</name>
<dbReference type="Proteomes" id="UP000024635">
    <property type="component" value="Unassembled WGS sequence"/>
</dbReference>
<sequence>MTNYELRMDIITCVEEERAIWDISHDSYRVTESKNTAWMEVMRKLQAKKHSCEMVEAKRIWKTLRDTWKKNTTAKTGSAAERPWLPRLSNYTADGASSTFACSSQDKENVMDVDEEVTVVSPPSSSDGSAEQEQRTVTRSPSRSPSRKILGTPKMKKKRAVLQENYNFLREAADAVKARLTMEAPAQQPPDKFGPFGTFVTSYLREMPEDVATAKMKAITNILFEPVMYVEELP</sequence>
<organism evidence="3 4">
    <name type="scientific">Ancylostoma ceylanicum</name>
    <dbReference type="NCBI Taxonomy" id="53326"/>
    <lineage>
        <taxon>Eukaryota</taxon>
        <taxon>Metazoa</taxon>
        <taxon>Ecdysozoa</taxon>
        <taxon>Nematoda</taxon>
        <taxon>Chromadorea</taxon>
        <taxon>Rhabditida</taxon>
        <taxon>Rhabditina</taxon>
        <taxon>Rhabditomorpha</taxon>
        <taxon>Strongyloidea</taxon>
        <taxon>Ancylostomatidae</taxon>
        <taxon>Ancylostomatinae</taxon>
        <taxon>Ancylostoma</taxon>
    </lineage>
</organism>
<dbReference type="InterPro" id="IPR006578">
    <property type="entry name" value="MADF-dom"/>
</dbReference>
<dbReference type="OrthoDB" id="5984255at2759"/>
<evidence type="ECO:0000259" key="2">
    <source>
        <dbReference type="PROSITE" id="PS51029"/>
    </source>
</evidence>
<proteinExistence type="predicted"/>
<feature type="domain" description="MADF" evidence="2">
    <location>
        <begin position="9"/>
        <end position="96"/>
    </location>
</feature>
<keyword evidence="4" id="KW-1185">Reference proteome</keyword>
<evidence type="ECO:0000256" key="1">
    <source>
        <dbReference type="SAM" id="MobiDB-lite"/>
    </source>
</evidence>
<dbReference type="AlphaFoldDB" id="A0A016WFW5"/>
<evidence type="ECO:0000313" key="3">
    <source>
        <dbReference type="EMBL" id="EYC38510.1"/>
    </source>
</evidence>
<feature type="compositionally biased region" description="Low complexity" evidence="1">
    <location>
        <begin position="135"/>
        <end position="144"/>
    </location>
</feature>
<evidence type="ECO:0000313" key="4">
    <source>
        <dbReference type="Proteomes" id="UP000024635"/>
    </source>
</evidence>
<dbReference type="STRING" id="53326.A0A016WFW5"/>
<dbReference type="PROSITE" id="PS51029">
    <property type="entry name" value="MADF"/>
    <property type="match status" value="1"/>
</dbReference>
<feature type="region of interest" description="Disordered" evidence="1">
    <location>
        <begin position="116"/>
        <end position="155"/>
    </location>
</feature>
<dbReference type="EMBL" id="JARK01000313">
    <property type="protein sequence ID" value="EYC38510.1"/>
    <property type="molecule type" value="Genomic_DNA"/>
</dbReference>
<protein>
    <recommendedName>
        <fullName evidence="2">MADF domain-containing protein</fullName>
    </recommendedName>
</protein>
<reference evidence="4" key="1">
    <citation type="journal article" date="2015" name="Nat. Genet.">
        <title>The genome and transcriptome of the zoonotic hookworm Ancylostoma ceylanicum identify infection-specific gene families.</title>
        <authorList>
            <person name="Schwarz E.M."/>
            <person name="Hu Y."/>
            <person name="Antoshechkin I."/>
            <person name="Miller M.M."/>
            <person name="Sternberg P.W."/>
            <person name="Aroian R.V."/>
        </authorList>
    </citation>
    <scope>NUCLEOTIDE SEQUENCE</scope>
    <source>
        <strain evidence="4">HY135</strain>
    </source>
</reference>
<dbReference type="Pfam" id="PF10545">
    <property type="entry name" value="MADF_DNA_bdg"/>
    <property type="match status" value="1"/>
</dbReference>
<feature type="compositionally biased region" description="Low complexity" evidence="1">
    <location>
        <begin position="118"/>
        <end position="127"/>
    </location>
</feature>
<accession>A0A016WFW5</accession>